<proteinExistence type="predicted"/>
<name>A0ACA9QSK9_9GLOM</name>
<accession>A0ACA9QSK9</accession>
<feature type="non-terminal residue" evidence="1">
    <location>
        <position position="1"/>
    </location>
</feature>
<dbReference type="EMBL" id="CAJVPU010052657">
    <property type="protein sequence ID" value="CAG8763679.1"/>
    <property type="molecule type" value="Genomic_DNA"/>
</dbReference>
<evidence type="ECO:0000313" key="2">
    <source>
        <dbReference type="Proteomes" id="UP000789702"/>
    </source>
</evidence>
<gene>
    <name evidence="1" type="ORF">DHETER_LOCUS15425</name>
</gene>
<feature type="non-terminal residue" evidence="1">
    <location>
        <position position="56"/>
    </location>
</feature>
<evidence type="ECO:0000313" key="1">
    <source>
        <dbReference type="EMBL" id="CAG8763679.1"/>
    </source>
</evidence>
<comment type="caution">
    <text evidence="1">The sequence shown here is derived from an EMBL/GenBank/DDBJ whole genome shotgun (WGS) entry which is preliminary data.</text>
</comment>
<dbReference type="Proteomes" id="UP000789702">
    <property type="component" value="Unassembled WGS sequence"/>
</dbReference>
<reference evidence="1" key="1">
    <citation type="submission" date="2021-06" db="EMBL/GenBank/DDBJ databases">
        <authorList>
            <person name="Kallberg Y."/>
            <person name="Tangrot J."/>
            <person name="Rosling A."/>
        </authorList>
    </citation>
    <scope>NUCLEOTIDE SEQUENCE</scope>
    <source>
        <strain evidence="1">IL203A</strain>
    </source>
</reference>
<sequence length="56" mass="6299">SNTYTTYLIMKQILTNNGQQQWQHTIYQCTNNKAETTTPTQTMALVTTTSTPNEGS</sequence>
<protein>
    <submittedName>
        <fullName evidence="1">7183_t:CDS:1</fullName>
    </submittedName>
</protein>
<organism evidence="1 2">
    <name type="scientific">Dentiscutata heterogama</name>
    <dbReference type="NCBI Taxonomy" id="1316150"/>
    <lineage>
        <taxon>Eukaryota</taxon>
        <taxon>Fungi</taxon>
        <taxon>Fungi incertae sedis</taxon>
        <taxon>Mucoromycota</taxon>
        <taxon>Glomeromycotina</taxon>
        <taxon>Glomeromycetes</taxon>
        <taxon>Diversisporales</taxon>
        <taxon>Gigasporaceae</taxon>
        <taxon>Dentiscutata</taxon>
    </lineage>
</organism>
<keyword evidence="2" id="KW-1185">Reference proteome</keyword>